<dbReference type="EMBL" id="MU839832">
    <property type="protein sequence ID" value="KAK1756579.1"/>
    <property type="molecule type" value="Genomic_DNA"/>
</dbReference>
<gene>
    <name evidence="3" type="ORF">QBC47DRAFT_401478</name>
</gene>
<feature type="compositionally biased region" description="Low complexity" evidence="1">
    <location>
        <begin position="871"/>
        <end position="885"/>
    </location>
</feature>
<feature type="region of interest" description="Disordered" evidence="1">
    <location>
        <begin position="56"/>
        <end position="78"/>
    </location>
</feature>
<feature type="region of interest" description="Disordered" evidence="1">
    <location>
        <begin position="778"/>
        <end position="823"/>
    </location>
</feature>
<dbReference type="GO" id="GO:2001069">
    <property type="term" value="F:glycogen binding"/>
    <property type="evidence" value="ECO:0007669"/>
    <property type="project" value="TreeGrafter"/>
</dbReference>
<feature type="region of interest" description="Disordered" evidence="1">
    <location>
        <begin position="843"/>
        <end position="885"/>
    </location>
</feature>
<feature type="compositionally biased region" description="Low complexity" evidence="1">
    <location>
        <begin position="130"/>
        <end position="143"/>
    </location>
</feature>
<evidence type="ECO:0000259" key="2">
    <source>
        <dbReference type="PROSITE" id="PS51159"/>
    </source>
</evidence>
<dbReference type="GO" id="GO:0000164">
    <property type="term" value="C:protein phosphatase type 1 complex"/>
    <property type="evidence" value="ECO:0007669"/>
    <property type="project" value="TreeGrafter"/>
</dbReference>
<dbReference type="InterPro" id="IPR005036">
    <property type="entry name" value="CBM21_dom"/>
</dbReference>
<dbReference type="PANTHER" id="PTHR12307:SF36">
    <property type="entry name" value="GLYCOGEN-BINDING SUBUNIT 76A"/>
    <property type="match status" value="1"/>
</dbReference>
<dbReference type="Gene3D" id="2.60.40.2440">
    <property type="entry name" value="Carbohydrate binding type-21 domain"/>
    <property type="match status" value="1"/>
</dbReference>
<feature type="region of interest" description="Disordered" evidence="1">
    <location>
        <begin position="642"/>
        <end position="757"/>
    </location>
</feature>
<dbReference type="InterPro" id="IPR050782">
    <property type="entry name" value="PP1_regulatory_subunit_3"/>
</dbReference>
<keyword evidence="4" id="KW-1185">Reference proteome</keyword>
<feature type="region of interest" description="Disordered" evidence="1">
    <location>
        <begin position="318"/>
        <end position="388"/>
    </location>
</feature>
<feature type="compositionally biased region" description="Low complexity" evidence="1">
    <location>
        <begin position="717"/>
        <end position="735"/>
    </location>
</feature>
<sequence>MPESTIADEGLQDGIPSVSSTETRALTAFLAVNQPTLPVAILEAELVWVKRFDEPPAEFRTPPTSPAPSPVPFATKRPTTSVSVTSIESHESTTVFYGSVSRLPLKRDLISLLPLPSGPQNVAGMPYTPPSSRSPASSTPTSPDVSRRSSFHQSPNSFSRPVLPRSASYLTRERRTAPAVEPRPVSEPTPEATSEDLKAMVMSSSVRQSPPPITGDRRMPNGAIISPPDSSSDDDDLPEVRGQNRGRPLDNLKELKEAISHIPQIRSVSPTKESNGRGPQDSGDSLAAPSQSSAVEGMHHSLSTGSLEELAVGSNRRFSSHARSRTETDLLHVKSAETSLTGSEEDSDEEIQRKPQMVRKKSGELVRPALRPPSRRRPSSMPGTPTFKAVHFDSHLEHVRHFLQVDRPLAVSAGSSPVDNYDSDTEYPFSGDERNAARSPPYEWEIVMNNFPLETPARKSHPVRLERVSLSNDQKCLIGSVVVANLAFQKTVTCRFTLDYWKTTSEVAAEYVGEVQPAEQPVSRDRFQFTIKLSDMANLESKTLYFCIRYNVNGQEFWDNNGGLNFQADFRKKMLPQNGKQGVIGAASRPVNGLPKSTRRGNPSTGPRPRSMPAGMDEFNANSKLKFDQSVHDYLGEAAPETIPLKSSRSSGSIPSDNLSSRLSPPSGQAFGSRYDFGPALTAAIQKAKDQQLSDKPDGLYMRSSRKPVPSDGSVKPAAPAVAPARAPNSANANNVTQVKQTAVPGTDSPSSSIGSGTHDEIVKNFCFFGSKQPAIQLDGSDDCSRTTNSSATSSSEGSPVQMSNYHHSHSGTQHHSLHPRDPNPYFHVGTTFVPIGASPAESPLHSFSPPSIGSPVKGASSPTPSTMFQSAGRSSSPASSAGGFARFGTSSNDYSYQHMQDRFPFSGTDAHAATAIRG</sequence>
<evidence type="ECO:0000256" key="1">
    <source>
        <dbReference type="SAM" id="MobiDB-lite"/>
    </source>
</evidence>
<evidence type="ECO:0000313" key="3">
    <source>
        <dbReference type="EMBL" id="KAK1756579.1"/>
    </source>
</evidence>
<dbReference type="PANTHER" id="PTHR12307">
    <property type="entry name" value="PROTEIN PHOSPHATASE 1 REGULATORY SUBUNIT"/>
    <property type="match status" value="1"/>
</dbReference>
<dbReference type="GO" id="GO:0008157">
    <property type="term" value="F:protein phosphatase 1 binding"/>
    <property type="evidence" value="ECO:0007669"/>
    <property type="project" value="TreeGrafter"/>
</dbReference>
<dbReference type="Proteomes" id="UP001239445">
    <property type="component" value="Unassembled WGS sequence"/>
</dbReference>
<feature type="compositionally biased region" description="Basic and acidic residues" evidence="1">
    <location>
        <begin position="247"/>
        <end position="259"/>
    </location>
</feature>
<feature type="compositionally biased region" description="Basic and acidic residues" evidence="1">
    <location>
        <begin position="687"/>
        <end position="698"/>
    </location>
</feature>
<feature type="domain" description="CBM21" evidence="2">
    <location>
        <begin position="455"/>
        <end position="569"/>
    </location>
</feature>
<feature type="region of interest" description="Disordered" evidence="1">
    <location>
        <begin position="582"/>
        <end position="618"/>
    </location>
</feature>
<dbReference type="PROSITE" id="PS51159">
    <property type="entry name" value="CBM21"/>
    <property type="match status" value="1"/>
</dbReference>
<comment type="caution">
    <text evidence="3">The sequence shown here is derived from an EMBL/GenBank/DDBJ whole genome shotgun (WGS) entry which is preliminary data.</text>
</comment>
<organism evidence="3 4">
    <name type="scientific">Echria macrotheca</name>
    <dbReference type="NCBI Taxonomy" id="438768"/>
    <lineage>
        <taxon>Eukaryota</taxon>
        <taxon>Fungi</taxon>
        <taxon>Dikarya</taxon>
        <taxon>Ascomycota</taxon>
        <taxon>Pezizomycotina</taxon>
        <taxon>Sordariomycetes</taxon>
        <taxon>Sordariomycetidae</taxon>
        <taxon>Sordariales</taxon>
        <taxon>Schizotheciaceae</taxon>
        <taxon>Echria</taxon>
    </lineage>
</organism>
<protein>
    <submittedName>
        <fullName evidence="3">Phosphatase regulatory subunit-domain-containing protein</fullName>
    </submittedName>
</protein>
<dbReference type="GO" id="GO:0005979">
    <property type="term" value="P:regulation of glycogen biosynthetic process"/>
    <property type="evidence" value="ECO:0007669"/>
    <property type="project" value="TreeGrafter"/>
</dbReference>
<dbReference type="Pfam" id="PF03370">
    <property type="entry name" value="CBM_21"/>
    <property type="match status" value="1"/>
</dbReference>
<feature type="region of interest" description="Disordered" evidence="1">
    <location>
        <begin position="116"/>
        <end position="305"/>
    </location>
</feature>
<feature type="compositionally biased region" description="Polar residues" evidence="1">
    <location>
        <begin position="645"/>
        <end position="667"/>
    </location>
</feature>
<proteinExistence type="predicted"/>
<feature type="compositionally biased region" description="Basic and acidic residues" evidence="1">
    <location>
        <begin position="324"/>
        <end position="335"/>
    </location>
</feature>
<evidence type="ECO:0000313" key="4">
    <source>
        <dbReference type="Proteomes" id="UP001239445"/>
    </source>
</evidence>
<dbReference type="InterPro" id="IPR038175">
    <property type="entry name" value="CBM21_dom_sf"/>
</dbReference>
<feature type="compositionally biased region" description="Polar residues" evidence="1">
    <location>
        <begin position="801"/>
        <end position="815"/>
    </location>
</feature>
<reference evidence="3" key="1">
    <citation type="submission" date="2023-06" db="EMBL/GenBank/DDBJ databases">
        <title>Genome-scale phylogeny and comparative genomics of the fungal order Sordariales.</title>
        <authorList>
            <consortium name="Lawrence Berkeley National Laboratory"/>
            <person name="Hensen N."/>
            <person name="Bonometti L."/>
            <person name="Westerberg I."/>
            <person name="Brannstrom I.O."/>
            <person name="Guillou S."/>
            <person name="Cros-Aarteil S."/>
            <person name="Calhoun S."/>
            <person name="Haridas S."/>
            <person name="Kuo A."/>
            <person name="Mondo S."/>
            <person name="Pangilinan J."/>
            <person name="Riley R."/>
            <person name="Labutti K."/>
            <person name="Andreopoulos B."/>
            <person name="Lipzen A."/>
            <person name="Chen C."/>
            <person name="Yanf M."/>
            <person name="Daum C."/>
            <person name="Ng V."/>
            <person name="Clum A."/>
            <person name="Steindorff A."/>
            <person name="Ohm R."/>
            <person name="Martin F."/>
            <person name="Silar P."/>
            <person name="Natvig D."/>
            <person name="Lalanne C."/>
            <person name="Gautier V."/>
            <person name="Ament-Velasquez S.L."/>
            <person name="Kruys A."/>
            <person name="Hutchinson M.I."/>
            <person name="Powell A.J."/>
            <person name="Barry K."/>
            <person name="Miller A.N."/>
            <person name="Grigoriev I.V."/>
            <person name="Debuchy R."/>
            <person name="Gladieux P."/>
            <person name="Thoren M.H."/>
            <person name="Johannesson H."/>
        </authorList>
    </citation>
    <scope>NUCLEOTIDE SEQUENCE</scope>
    <source>
        <strain evidence="3">PSN4</strain>
    </source>
</reference>
<feature type="compositionally biased region" description="Polar residues" evidence="1">
    <location>
        <begin position="861"/>
        <end position="870"/>
    </location>
</feature>
<feature type="compositionally biased region" description="Low complexity" evidence="1">
    <location>
        <begin position="786"/>
        <end position="799"/>
    </location>
</feature>
<name>A0AAJ0BE61_9PEZI</name>
<dbReference type="AlphaFoldDB" id="A0AAJ0BE61"/>
<accession>A0AAJ0BE61</accession>